<evidence type="ECO:0000313" key="2">
    <source>
        <dbReference type="Proteomes" id="UP000193067"/>
    </source>
</evidence>
<reference evidence="1 2" key="1">
    <citation type="journal article" date="2015" name="Biotechnol. Biofuels">
        <title>Enhanced degradation of softwood versus hardwood by the white-rot fungus Pycnoporus coccineus.</title>
        <authorList>
            <person name="Couturier M."/>
            <person name="Navarro D."/>
            <person name="Chevret D."/>
            <person name="Henrissat B."/>
            <person name="Piumi F."/>
            <person name="Ruiz-Duenas F.J."/>
            <person name="Martinez A.T."/>
            <person name="Grigoriev I.V."/>
            <person name="Riley R."/>
            <person name="Lipzen A."/>
            <person name="Berrin J.G."/>
            <person name="Master E.R."/>
            <person name="Rosso M.N."/>
        </authorList>
    </citation>
    <scope>NUCLEOTIDE SEQUENCE [LARGE SCALE GENOMIC DNA]</scope>
    <source>
        <strain evidence="1 2">BRFM310</strain>
    </source>
</reference>
<dbReference type="Proteomes" id="UP000193067">
    <property type="component" value="Unassembled WGS sequence"/>
</dbReference>
<gene>
    <name evidence="1" type="ORF">PYCCODRAFT_1188575</name>
</gene>
<keyword evidence="2" id="KW-1185">Reference proteome</keyword>
<proteinExistence type="predicted"/>
<sequence>MLDSIFSLSLAARSRMLHPAPRTRSFMLPYTPQGAYPPMPGSRASTFVRPTLVAHPRSSSFAAICDSECRKRRWASWPQYVYEPSLAYVDPAWDPGIDFLFVLWHSRRCAKFRYACLLRARPGCSLVSAETTLSVTLSSATCLRQSQRPQICGSLNESHCAHQRKCSIRCAAVPVQDGHSSGLVHPWFAMEVNVHDCVMCWLQ</sequence>
<organism evidence="1 2">
    <name type="scientific">Trametes coccinea (strain BRFM310)</name>
    <name type="common">Pycnoporus coccineus</name>
    <dbReference type="NCBI Taxonomy" id="1353009"/>
    <lineage>
        <taxon>Eukaryota</taxon>
        <taxon>Fungi</taxon>
        <taxon>Dikarya</taxon>
        <taxon>Basidiomycota</taxon>
        <taxon>Agaricomycotina</taxon>
        <taxon>Agaricomycetes</taxon>
        <taxon>Polyporales</taxon>
        <taxon>Polyporaceae</taxon>
        <taxon>Trametes</taxon>
    </lineage>
</organism>
<name>A0A1Y2I7T9_TRAC3</name>
<evidence type="ECO:0000313" key="1">
    <source>
        <dbReference type="EMBL" id="OSC97226.1"/>
    </source>
</evidence>
<dbReference type="EMBL" id="KZ084155">
    <property type="protein sequence ID" value="OSC97226.1"/>
    <property type="molecule type" value="Genomic_DNA"/>
</dbReference>
<dbReference type="AlphaFoldDB" id="A0A1Y2I7T9"/>
<protein>
    <submittedName>
        <fullName evidence="1">Uncharacterized protein</fullName>
    </submittedName>
</protein>
<accession>A0A1Y2I7T9</accession>